<name>A0A212JJ25_9FIRM</name>
<reference evidence="2" key="1">
    <citation type="submission" date="2016-04" db="EMBL/GenBank/DDBJ databases">
        <authorList>
            <person name="Evans L.H."/>
            <person name="Alamgir A."/>
            <person name="Owens N."/>
            <person name="Weber N.D."/>
            <person name="Virtaneva K."/>
            <person name="Barbian K."/>
            <person name="Babar A."/>
            <person name="Rosenke K."/>
        </authorList>
    </citation>
    <scope>NUCLEOTIDE SEQUENCE</scope>
    <source>
        <strain evidence="2">86</strain>
    </source>
</reference>
<gene>
    <name evidence="2" type="ORF">KL86CLO1_11196</name>
</gene>
<dbReference type="AlphaFoldDB" id="A0A212JJ25"/>
<evidence type="ECO:0000256" key="1">
    <source>
        <dbReference type="SAM" id="MobiDB-lite"/>
    </source>
</evidence>
<feature type="compositionally biased region" description="Polar residues" evidence="1">
    <location>
        <begin position="7"/>
        <end position="20"/>
    </location>
</feature>
<sequence>MIIKITPNENGSHANQSTTPQIIPDGWIEVPAHLEADFIASGALCDLTIEGGALVGITPLPIPDPEPEDPSMTVQEATLDMLADIDYRLGILELAGEEVTV</sequence>
<dbReference type="EMBL" id="FLUN01000001">
    <property type="protein sequence ID" value="SBV99430.1"/>
    <property type="molecule type" value="Genomic_DNA"/>
</dbReference>
<evidence type="ECO:0000313" key="2">
    <source>
        <dbReference type="EMBL" id="SBV99430.1"/>
    </source>
</evidence>
<proteinExistence type="predicted"/>
<feature type="region of interest" description="Disordered" evidence="1">
    <location>
        <begin position="1"/>
        <end position="20"/>
    </location>
</feature>
<organism evidence="2">
    <name type="scientific">uncultured Eubacteriales bacterium</name>
    <dbReference type="NCBI Taxonomy" id="172733"/>
    <lineage>
        <taxon>Bacteria</taxon>
        <taxon>Bacillati</taxon>
        <taxon>Bacillota</taxon>
        <taxon>Clostridia</taxon>
        <taxon>Eubacteriales</taxon>
        <taxon>environmental samples</taxon>
    </lineage>
</organism>
<protein>
    <submittedName>
        <fullName evidence="2">Toxin-antitoxin system, toxin component domain protein</fullName>
    </submittedName>
</protein>
<accession>A0A212JJ25</accession>